<dbReference type="PANTHER" id="PTHR43616">
    <property type="entry name" value="GLYCEROL DEHYDROGENASE"/>
    <property type="match status" value="1"/>
</dbReference>
<sequence length="368" mass="39770">MTGNISRGFGSPGKYIQGQNELNNLYKYTDLYGKNVSVIIDGFLFNDIKALLGKIYQDDSNVNYVKFSGECSVREINRFKLESEKFKSNVIVGIGGGKTLDTAKAVSGELSIPVIIVPTAASTDAPTSALTVIYTDEGIHSDFICHKKNPDIVLVDTAIICRAPVRLLVSGMGDALATYFEALANEASDTENYVGEGYRRTMLGMMIAKLCYETLIEKGLHAKIAAENGCCTEAFEDVVEANILLSGLGFENTGCAGAHGIHTGLTELPEANSYFHGEKVAFGTICQLVLENKSPELIDEVMGFCTSVGLPVTLGEMGIEDNDDTIRIIAKHSVKEILSEPFTITEESVFNSIKTANGLGKIYSNKCH</sequence>
<feature type="domain" description="Alcohol dehydrogenase iron-type/glycerol dehydrogenase GldA" evidence="12">
    <location>
        <begin position="12"/>
        <end position="157"/>
    </location>
</feature>
<comment type="cofactor">
    <cofactor evidence="9">
        <name>Zn(2+)</name>
        <dbReference type="ChEBI" id="CHEBI:29105"/>
    </cofactor>
    <text evidence="9">Binds 1 zinc ion per subunit.</text>
</comment>
<dbReference type="EC" id="1.1.1.6" evidence="6"/>
<dbReference type="PROSITE" id="PS00913">
    <property type="entry name" value="ADH_IRON_1"/>
    <property type="match status" value="1"/>
</dbReference>
<feature type="binding site" evidence="9">
    <location>
        <position position="174"/>
    </location>
    <ligand>
        <name>glycerol</name>
        <dbReference type="ChEBI" id="CHEBI:17754"/>
    </ligand>
</feature>
<feature type="binding site" evidence="10">
    <location>
        <position position="124"/>
    </location>
    <ligand>
        <name>glycerol</name>
        <dbReference type="ChEBI" id="CHEBI:17754"/>
    </ligand>
</feature>
<keyword evidence="3" id="KW-0560">Oxidoreductase</keyword>
<dbReference type="InterPro" id="IPR001670">
    <property type="entry name" value="ADH_Fe/GldA"/>
</dbReference>
<evidence type="ECO:0000256" key="1">
    <source>
        <dbReference type="ARBA" id="ARBA00007358"/>
    </source>
</evidence>
<dbReference type="GO" id="GO:0046872">
    <property type="term" value="F:metal ion binding"/>
    <property type="evidence" value="ECO:0007669"/>
    <property type="project" value="UniProtKB-KW"/>
</dbReference>
<feature type="binding site" evidence="11">
    <location>
        <position position="128"/>
    </location>
    <ligand>
        <name>NAD(+)</name>
        <dbReference type="ChEBI" id="CHEBI:57540"/>
    </ligand>
</feature>
<dbReference type="SUPFAM" id="SSF56796">
    <property type="entry name" value="Dehydroquinate synthase-like"/>
    <property type="match status" value="1"/>
</dbReference>
<dbReference type="Proteomes" id="UP000184052">
    <property type="component" value="Unassembled WGS sequence"/>
</dbReference>
<organism evidence="13 14">
    <name type="scientific">Dethiosulfatibacter aminovorans DSM 17477</name>
    <dbReference type="NCBI Taxonomy" id="1121476"/>
    <lineage>
        <taxon>Bacteria</taxon>
        <taxon>Bacillati</taxon>
        <taxon>Bacillota</taxon>
        <taxon>Tissierellia</taxon>
        <taxon>Dethiosulfatibacter</taxon>
    </lineage>
</organism>
<dbReference type="RefSeq" id="WP_073049877.1">
    <property type="nucleotide sequence ID" value="NZ_FQZL01000019.1"/>
</dbReference>
<dbReference type="NCBIfam" id="NF006941">
    <property type="entry name" value="PRK09423.1"/>
    <property type="match status" value="1"/>
</dbReference>
<evidence type="ECO:0000256" key="3">
    <source>
        <dbReference type="ARBA" id="ARBA00023002"/>
    </source>
</evidence>
<evidence type="ECO:0000256" key="2">
    <source>
        <dbReference type="ARBA" id="ARBA00022723"/>
    </source>
</evidence>
<evidence type="ECO:0000256" key="7">
    <source>
        <dbReference type="ARBA" id="ARBA00040132"/>
    </source>
</evidence>
<dbReference type="AlphaFoldDB" id="A0A1M6IYU3"/>
<dbReference type="CDD" id="cd08170">
    <property type="entry name" value="GlyDH"/>
    <property type="match status" value="1"/>
</dbReference>
<feature type="binding site" evidence="11">
    <location>
        <begin position="97"/>
        <end position="101"/>
    </location>
    <ligand>
        <name>NAD(+)</name>
        <dbReference type="ChEBI" id="CHEBI:57540"/>
    </ligand>
</feature>
<feature type="binding site" evidence="9">
    <location>
        <position position="276"/>
    </location>
    <ligand>
        <name>glycerol</name>
        <dbReference type="ChEBI" id="CHEBI:17754"/>
    </ligand>
</feature>
<evidence type="ECO:0000256" key="4">
    <source>
        <dbReference type="ARBA" id="ARBA00023027"/>
    </source>
</evidence>
<dbReference type="PIRSF" id="PIRSF000112">
    <property type="entry name" value="Glycerol_dehydrogenase"/>
    <property type="match status" value="1"/>
</dbReference>
<gene>
    <name evidence="13" type="ORF">SAMN02745751_02460</name>
</gene>
<comment type="pathway">
    <text evidence="5">Polyol metabolism; glycerol fermentation; glycerone phosphate from glycerol (oxidative route): step 1/2.</text>
</comment>
<evidence type="ECO:0000256" key="11">
    <source>
        <dbReference type="PIRSR" id="PIRSR000112-3"/>
    </source>
</evidence>
<keyword evidence="9" id="KW-0862">Zinc</keyword>
<dbReference type="InterPro" id="IPR016205">
    <property type="entry name" value="Glycerol_DH"/>
</dbReference>
<evidence type="ECO:0000313" key="14">
    <source>
        <dbReference type="Proteomes" id="UP000184052"/>
    </source>
</evidence>
<evidence type="ECO:0000256" key="6">
    <source>
        <dbReference type="ARBA" id="ARBA00039147"/>
    </source>
</evidence>
<dbReference type="InterPro" id="IPR018211">
    <property type="entry name" value="ADH_Fe_CS"/>
</dbReference>
<dbReference type="PANTHER" id="PTHR43616:SF5">
    <property type="entry name" value="GLYCEROL DEHYDROGENASE 1"/>
    <property type="match status" value="1"/>
</dbReference>
<dbReference type="Gene3D" id="1.20.1090.10">
    <property type="entry name" value="Dehydroquinate synthase-like - alpha domain"/>
    <property type="match status" value="1"/>
</dbReference>
<dbReference type="OrthoDB" id="5198708at2"/>
<feature type="binding site" evidence="11">
    <location>
        <begin position="119"/>
        <end position="122"/>
    </location>
    <ligand>
        <name>NAD(+)</name>
        <dbReference type="ChEBI" id="CHEBI:57540"/>
    </ligand>
</feature>
<feature type="binding site" evidence="9">
    <location>
        <position position="259"/>
    </location>
    <ligand>
        <name>glycerol</name>
        <dbReference type="ChEBI" id="CHEBI:17754"/>
    </ligand>
</feature>
<evidence type="ECO:0000256" key="9">
    <source>
        <dbReference type="PIRSR" id="PIRSR000112-1"/>
    </source>
</evidence>
<dbReference type="Gene3D" id="3.40.50.1970">
    <property type="match status" value="1"/>
</dbReference>
<keyword evidence="2 9" id="KW-0479">Metal-binding</keyword>
<comment type="similarity">
    <text evidence="1">Belongs to the iron-containing alcohol dehydrogenase family.</text>
</comment>
<feature type="binding site" evidence="11">
    <location>
        <position position="134"/>
    </location>
    <ligand>
        <name>NAD(+)</name>
        <dbReference type="ChEBI" id="CHEBI:57540"/>
    </ligand>
</feature>
<name>A0A1M6IYU3_9FIRM</name>
<dbReference type="EMBL" id="FQZL01000019">
    <property type="protein sequence ID" value="SHJ39616.1"/>
    <property type="molecule type" value="Genomic_DNA"/>
</dbReference>
<dbReference type="GO" id="GO:0008888">
    <property type="term" value="F:glycerol dehydrogenase (NAD+) activity"/>
    <property type="evidence" value="ECO:0007669"/>
    <property type="project" value="UniProtKB-EC"/>
</dbReference>
<dbReference type="GO" id="GO:0005829">
    <property type="term" value="C:cytosol"/>
    <property type="evidence" value="ECO:0007669"/>
    <property type="project" value="TreeGrafter"/>
</dbReference>
<dbReference type="STRING" id="1121476.SAMN02745751_02460"/>
<proteinExistence type="inferred from homology"/>
<evidence type="ECO:0000256" key="10">
    <source>
        <dbReference type="PIRSR" id="PIRSR000112-2"/>
    </source>
</evidence>
<accession>A0A1M6IYU3</accession>
<feature type="binding site" evidence="11">
    <location>
        <position position="41"/>
    </location>
    <ligand>
        <name>NAD(+)</name>
        <dbReference type="ChEBI" id="CHEBI:57540"/>
    </ligand>
</feature>
<protein>
    <recommendedName>
        <fullName evidence="7">Glycerol dehydrogenase</fullName>
        <ecNumber evidence="6">1.1.1.6</ecNumber>
    </recommendedName>
</protein>
<reference evidence="13 14" key="1">
    <citation type="submission" date="2016-11" db="EMBL/GenBank/DDBJ databases">
        <authorList>
            <person name="Jaros S."/>
            <person name="Januszkiewicz K."/>
            <person name="Wedrychowicz H."/>
        </authorList>
    </citation>
    <scope>NUCLEOTIDE SEQUENCE [LARGE SCALE GENOMIC DNA]</scope>
    <source>
        <strain evidence="13 14">DSM 17477</strain>
    </source>
</reference>
<evidence type="ECO:0000259" key="12">
    <source>
        <dbReference type="Pfam" id="PF00465"/>
    </source>
</evidence>
<keyword evidence="4 11" id="KW-0520">NAD</keyword>
<dbReference type="Pfam" id="PF00465">
    <property type="entry name" value="Fe-ADH"/>
    <property type="match status" value="1"/>
</dbReference>
<evidence type="ECO:0000256" key="5">
    <source>
        <dbReference type="ARBA" id="ARBA00037918"/>
    </source>
</evidence>
<comment type="catalytic activity">
    <reaction evidence="8">
        <text>glycerol + NAD(+) = dihydroxyacetone + NADH + H(+)</text>
        <dbReference type="Rhea" id="RHEA:13769"/>
        <dbReference type="ChEBI" id="CHEBI:15378"/>
        <dbReference type="ChEBI" id="CHEBI:16016"/>
        <dbReference type="ChEBI" id="CHEBI:17754"/>
        <dbReference type="ChEBI" id="CHEBI:57540"/>
        <dbReference type="ChEBI" id="CHEBI:57945"/>
        <dbReference type="EC" id="1.1.1.6"/>
    </reaction>
</comment>
<evidence type="ECO:0000313" key="13">
    <source>
        <dbReference type="EMBL" id="SHJ39616.1"/>
    </source>
</evidence>
<keyword evidence="14" id="KW-1185">Reference proteome</keyword>
<feature type="binding site" evidence="11">
    <location>
        <position position="130"/>
    </location>
    <ligand>
        <name>NAD(+)</name>
        <dbReference type="ChEBI" id="CHEBI:57540"/>
    </ligand>
</feature>
<evidence type="ECO:0000256" key="8">
    <source>
        <dbReference type="ARBA" id="ARBA00049006"/>
    </source>
</evidence>